<dbReference type="PANTHER" id="PTHR30250:SF21">
    <property type="entry name" value="LIPID II FLIPPASE MURJ"/>
    <property type="match status" value="1"/>
</dbReference>
<dbReference type="EMBL" id="DXCF01000038">
    <property type="protein sequence ID" value="HIZ10345.1"/>
    <property type="molecule type" value="Genomic_DNA"/>
</dbReference>
<dbReference type="AlphaFoldDB" id="A0A9D2IIJ6"/>
<feature type="transmembrane region" description="Helical" evidence="6">
    <location>
        <begin position="346"/>
        <end position="370"/>
    </location>
</feature>
<keyword evidence="4 6" id="KW-1133">Transmembrane helix</keyword>
<dbReference type="InterPro" id="IPR050833">
    <property type="entry name" value="Poly_Biosynth_Transport"/>
</dbReference>
<evidence type="ECO:0000313" key="7">
    <source>
        <dbReference type="EMBL" id="HIZ10345.1"/>
    </source>
</evidence>
<keyword evidence="5 6" id="KW-0472">Membrane</keyword>
<reference evidence="7" key="1">
    <citation type="journal article" date="2021" name="PeerJ">
        <title>Extensive microbial diversity within the chicken gut microbiome revealed by metagenomics and culture.</title>
        <authorList>
            <person name="Gilroy R."/>
            <person name="Ravi A."/>
            <person name="Getino M."/>
            <person name="Pursley I."/>
            <person name="Horton D.L."/>
            <person name="Alikhan N.F."/>
            <person name="Baker D."/>
            <person name="Gharbi K."/>
            <person name="Hall N."/>
            <person name="Watson M."/>
            <person name="Adriaenssens E.M."/>
            <person name="Foster-Nyarko E."/>
            <person name="Jarju S."/>
            <person name="Secka A."/>
            <person name="Antonio M."/>
            <person name="Oren A."/>
            <person name="Chaudhuri R.R."/>
            <person name="La Ragione R."/>
            <person name="Hildebrand F."/>
            <person name="Pallen M.J."/>
        </authorList>
    </citation>
    <scope>NUCLEOTIDE SEQUENCE</scope>
    <source>
        <strain evidence="7">CHK192-19661</strain>
    </source>
</reference>
<evidence type="ECO:0000256" key="2">
    <source>
        <dbReference type="ARBA" id="ARBA00022475"/>
    </source>
</evidence>
<keyword evidence="3 6" id="KW-0812">Transmembrane</keyword>
<gene>
    <name evidence="7" type="ORF">H9726_07645</name>
</gene>
<accession>A0A9D2IIJ6</accession>
<evidence type="ECO:0000256" key="6">
    <source>
        <dbReference type="SAM" id="Phobius"/>
    </source>
</evidence>
<dbReference type="PANTHER" id="PTHR30250">
    <property type="entry name" value="PST FAMILY PREDICTED COLANIC ACID TRANSPORTER"/>
    <property type="match status" value="1"/>
</dbReference>
<comment type="caution">
    <text evidence="7">The sequence shown here is derived from an EMBL/GenBank/DDBJ whole genome shotgun (WGS) entry which is preliminary data.</text>
</comment>
<keyword evidence="2" id="KW-1003">Cell membrane</keyword>
<feature type="transmembrane region" description="Helical" evidence="6">
    <location>
        <begin position="119"/>
        <end position="139"/>
    </location>
</feature>
<evidence type="ECO:0000256" key="5">
    <source>
        <dbReference type="ARBA" id="ARBA00023136"/>
    </source>
</evidence>
<dbReference type="GO" id="GO:0005886">
    <property type="term" value="C:plasma membrane"/>
    <property type="evidence" value="ECO:0007669"/>
    <property type="project" value="UniProtKB-SubCell"/>
</dbReference>
<feature type="transmembrane region" description="Helical" evidence="6">
    <location>
        <begin position="160"/>
        <end position="178"/>
    </location>
</feature>
<feature type="transmembrane region" description="Helical" evidence="6">
    <location>
        <begin position="84"/>
        <end position="107"/>
    </location>
</feature>
<feature type="transmembrane region" description="Helical" evidence="6">
    <location>
        <begin position="184"/>
        <end position="205"/>
    </location>
</feature>
<name>A0A9D2IIJ6_9FIRM</name>
<dbReference type="InterPro" id="IPR002797">
    <property type="entry name" value="Polysacc_synth"/>
</dbReference>
<dbReference type="Proteomes" id="UP000824025">
    <property type="component" value="Unassembled WGS sequence"/>
</dbReference>
<reference evidence="7" key="2">
    <citation type="submission" date="2021-04" db="EMBL/GenBank/DDBJ databases">
        <authorList>
            <person name="Gilroy R."/>
        </authorList>
    </citation>
    <scope>NUCLEOTIDE SEQUENCE</scope>
    <source>
        <strain evidence="7">CHK192-19661</strain>
    </source>
</reference>
<feature type="transmembrane region" description="Helical" evidence="6">
    <location>
        <begin position="12"/>
        <end position="30"/>
    </location>
</feature>
<feature type="transmembrane region" description="Helical" evidence="6">
    <location>
        <begin position="400"/>
        <end position="423"/>
    </location>
</feature>
<dbReference type="Pfam" id="PF01943">
    <property type="entry name" value="Polysacc_synt"/>
    <property type="match status" value="1"/>
</dbReference>
<evidence type="ECO:0000256" key="3">
    <source>
        <dbReference type="ARBA" id="ARBA00022692"/>
    </source>
</evidence>
<evidence type="ECO:0000256" key="4">
    <source>
        <dbReference type="ARBA" id="ARBA00022989"/>
    </source>
</evidence>
<feature type="transmembrane region" description="Helical" evidence="6">
    <location>
        <begin position="274"/>
        <end position="293"/>
    </location>
</feature>
<proteinExistence type="predicted"/>
<feature type="transmembrane region" description="Helical" evidence="6">
    <location>
        <begin position="435"/>
        <end position="453"/>
    </location>
</feature>
<sequence>MRAQNLYRTAAYVTAFSVAEKAFGFLYRIILSRTLGSEGMGIYQIALSVFAVLITAASSGIPLTVSRLITKYRAKNNKKAQQSVVTAALVCALLFSVPVFCVLFFAHDAFDFLFSDPRCMAVLLVLLPSLTFNSVYAVIRGALWGNKQFIPYCIIDLAEELVMIGAGIVLVTAMTDVFDGAKRAALAVVLSYLVSFTMAGIWYFAKGGRLKDPRRQLKPLLASALPITGMRTSNSLVNSAISLLLPARLIAAGFTSSEAMSEIGVATGMSMPVLSIPATLIGSLALVLVPELAENFYRGQHEKMRENIERAIKVTVLVACLLIPTLFVLGEDIGILLFSNAHGGRIIRNSCLMLLPMSLSMISTGILNSLGCEKQSCSFFFAGAAATLLCVWFLPQVAGVYALLIGMTASYLLTMLLNLRLILKKCREKPHFLKHALCTAATLPPVILFGVLLRRMLGSLLPDLAAIGACFVLLAAVQALFLYALGLIKPRWVTVFLRRKQPAPRRRASPRR</sequence>
<evidence type="ECO:0000256" key="1">
    <source>
        <dbReference type="ARBA" id="ARBA00004651"/>
    </source>
</evidence>
<organism evidence="7 8">
    <name type="scientific">Candidatus Borkfalkia avicola</name>
    <dbReference type="NCBI Taxonomy" id="2838503"/>
    <lineage>
        <taxon>Bacteria</taxon>
        <taxon>Bacillati</taxon>
        <taxon>Bacillota</taxon>
        <taxon>Clostridia</taxon>
        <taxon>Christensenellales</taxon>
        <taxon>Christensenellaceae</taxon>
        <taxon>Candidatus Borkfalkia</taxon>
    </lineage>
</organism>
<comment type="subcellular location">
    <subcellularLocation>
        <location evidence="1">Cell membrane</location>
        <topology evidence="1">Multi-pass membrane protein</topology>
    </subcellularLocation>
</comment>
<feature type="transmembrane region" description="Helical" evidence="6">
    <location>
        <begin position="236"/>
        <end position="254"/>
    </location>
</feature>
<feature type="transmembrane region" description="Helical" evidence="6">
    <location>
        <begin position="314"/>
        <end position="340"/>
    </location>
</feature>
<feature type="transmembrane region" description="Helical" evidence="6">
    <location>
        <begin position="377"/>
        <end position="394"/>
    </location>
</feature>
<feature type="transmembrane region" description="Helical" evidence="6">
    <location>
        <begin position="42"/>
        <end position="63"/>
    </location>
</feature>
<protein>
    <submittedName>
        <fullName evidence="7">Oligosaccharide flippase family protein</fullName>
    </submittedName>
</protein>
<feature type="transmembrane region" description="Helical" evidence="6">
    <location>
        <begin position="465"/>
        <end position="488"/>
    </location>
</feature>
<evidence type="ECO:0000313" key="8">
    <source>
        <dbReference type="Proteomes" id="UP000824025"/>
    </source>
</evidence>